<dbReference type="Gene3D" id="3.30.70.3490">
    <property type="match status" value="1"/>
</dbReference>
<dbReference type="GO" id="GO:0005794">
    <property type="term" value="C:Golgi apparatus"/>
    <property type="evidence" value="ECO:0007669"/>
    <property type="project" value="TreeGrafter"/>
</dbReference>
<reference evidence="10" key="1">
    <citation type="journal article" date="2020" name="PLoS Negl. Trop. Dis.">
        <title>High-quality nuclear genome for Sarcoptes scabiei-A critical resource for a neglected parasite.</title>
        <authorList>
            <person name="Korhonen P.K."/>
            <person name="Gasser R.B."/>
            <person name="Ma G."/>
            <person name="Wang T."/>
            <person name="Stroehlein A.J."/>
            <person name="Young N.D."/>
            <person name="Ang C.S."/>
            <person name="Fernando D.D."/>
            <person name="Lu H.C."/>
            <person name="Taylor S."/>
            <person name="Reynolds S.L."/>
            <person name="Mofiz E."/>
            <person name="Najaraj S.H."/>
            <person name="Gowda H."/>
            <person name="Madugundu A."/>
            <person name="Renuse S."/>
            <person name="Holt D."/>
            <person name="Pandey A."/>
            <person name="Papenfuss A.T."/>
            <person name="Fischer K."/>
        </authorList>
    </citation>
    <scope>NUCLEOTIDE SEQUENCE [LARGE SCALE GENOMIC DNA]</scope>
</reference>
<dbReference type="InterPro" id="IPR000648">
    <property type="entry name" value="Oxysterol-bd"/>
</dbReference>
<evidence type="ECO:0000256" key="3">
    <source>
        <dbReference type="ARBA" id="ARBA00023121"/>
    </source>
</evidence>
<protein>
    <recommendedName>
        <fullName evidence="5">Oxysterol-binding protein</fullName>
    </recommendedName>
</protein>
<reference evidence="8" key="2">
    <citation type="submission" date="2020-01" db="EMBL/GenBank/DDBJ databases">
        <authorList>
            <person name="Korhonen P.K.K."/>
            <person name="Guangxu M.G."/>
            <person name="Wang T.W."/>
            <person name="Stroehlein A.J.S."/>
            <person name="Young N.D."/>
            <person name="Ang C.-S.A."/>
            <person name="Fernando D.W.F."/>
            <person name="Lu H.L."/>
            <person name="Taylor S.T."/>
            <person name="Ehtesham M.E.M."/>
            <person name="Najaraj S.H.N."/>
            <person name="Harsha G.H.G."/>
            <person name="Madugundu A.M."/>
            <person name="Renuse S.R."/>
            <person name="Holt D.H."/>
            <person name="Pandey A.P."/>
            <person name="Papenfuss A.P."/>
            <person name="Gasser R.B.G."/>
            <person name="Fischer K.F."/>
        </authorList>
    </citation>
    <scope>NUCLEOTIDE SEQUENCE</scope>
    <source>
        <strain evidence="8">SSS_KF_BRIS2020</strain>
    </source>
</reference>
<dbReference type="GO" id="GO:0006869">
    <property type="term" value="P:lipid transport"/>
    <property type="evidence" value="ECO:0007669"/>
    <property type="project" value="UniProtKB-KW"/>
</dbReference>
<evidence type="ECO:0000259" key="7">
    <source>
        <dbReference type="PROSITE" id="PS50003"/>
    </source>
</evidence>
<gene>
    <name evidence="8" type="ORF">SSS_2640</name>
</gene>
<dbReference type="Pfam" id="PF01237">
    <property type="entry name" value="Oxysterol_BP"/>
    <property type="match status" value="1"/>
</dbReference>
<dbReference type="EnsemblMetazoa" id="SSS_2640s_mrna">
    <property type="protein sequence ID" value="KAF7491335.1"/>
    <property type="gene ID" value="SSS_2640"/>
</dbReference>
<evidence type="ECO:0000256" key="5">
    <source>
        <dbReference type="RuleBase" id="RU003845"/>
    </source>
</evidence>
<dbReference type="SUPFAM" id="SSF144000">
    <property type="entry name" value="Oxysterol-binding protein-like"/>
    <property type="match status" value="1"/>
</dbReference>
<reference evidence="9" key="3">
    <citation type="submission" date="2022-06" db="UniProtKB">
        <authorList>
            <consortium name="EnsemblMetazoa"/>
        </authorList>
    </citation>
    <scope>IDENTIFICATION</scope>
</reference>
<evidence type="ECO:0000256" key="2">
    <source>
        <dbReference type="ARBA" id="ARBA00023055"/>
    </source>
</evidence>
<comment type="similarity">
    <text evidence="4">Belongs to the OSBP family.</text>
</comment>
<dbReference type="GO" id="GO:0016020">
    <property type="term" value="C:membrane"/>
    <property type="evidence" value="ECO:0007669"/>
    <property type="project" value="TreeGrafter"/>
</dbReference>
<keyword evidence="3" id="KW-0446">Lipid-binding</keyword>
<organism evidence="8">
    <name type="scientific">Sarcoptes scabiei</name>
    <name type="common">Itch mite</name>
    <name type="synonym">Acarus scabiei</name>
    <dbReference type="NCBI Taxonomy" id="52283"/>
    <lineage>
        <taxon>Eukaryota</taxon>
        <taxon>Metazoa</taxon>
        <taxon>Ecdysozoa</taxon>
        <taxon>Arthropoda</taxon>
        <taxon>Chelicerata</taxon>
        <taxon>Arachnida</taxon>
        <taxon>Acari</taxon>
        <taxon>Acariformes</taxon>
        <taxon>Sarcoptiformes</taxon>
        <taxon>Astigmata</taxon>
        <taxon>Psoroptidia</taxon>
        <taxon>Sarcoptoidea</taxon>
        <taxon>Sarcoptidae</taxon>
        <taxon>Sarcoptinae</taxon>
        <taxon>Sarcoptes</taxon>
    </lineage>
</organism>
<dbReference type="InterPro" id="IPR011993">
    <property type="entry name" value="PH-like_dom_sf"/>
</dbReference>
<dbReference type="Gene3D" id="2.40.160.120">
    <property type="match status" value="1"/>
</dbReference>
<dbReference type="FunFam" id="1.10.287.2720:FF:000001">
    <property type="entry name" value="Oxysterol-binding OBPalpha"/>
    <property type="match status" value="1"/>
</dbReference>
<dbReference type="InterPro" id="IPR001849">
    <property type="entry name" value="PH_domain"/>
</dbReference>
<proteinExistence type="inferred from homology"/>
<dbReference type="SUPFAM" id="SSF50729">
    <property type="entry name" value="PH domain-like"/>
    <property type="match status" value="1"/>
</dbReference>
<feature type="coiled-coil region" evidence="6">
    <location>
        <begin position="144"/>
        <end position="171"/>
    </location>
</feature>
<keyword evidence="1 5" id="KW-0813">Transport</keyword>
<dbReference type="FunFam" id="2.40.160.120:FF:000014">
    <property type="entry name" value="Oxysterol-binding protein"/>
    <property type="match status" value="1"/>
</dbReference>
<accession>A0A834R6B5</accession>
<dbReference type="GO" id="GO:0005829">
    <property type="term" value="C:cytosol"/>
    <property type="evidence" value="ECO:0007669"/>
    <property type="project" value="TreeGrafter"/>
</dbReference>
<dbReference type="PROSITE" id="PS50003">
    <property type="entry name" value="PH_DOMAIN"/>
    <property type="match status" value="1"/>
</dbReference>
<dbReference type="Proteomes" id="UP000070412">
    <property type="component" value="Unassembled WGS sequence"/>
</dbReference>
<dbReference type="SMART" id="SM00233">
    <property type="entry name" value="PH"/>
    <property type="match status" value="1"/>
</dbReference>
<dbReference type="InterPro" id="IPR018494">
    <property type="entry name" value="Oxysterol-bd_CS"/>
</dbReference>
<evidence type="ECO:0000256" key="4">
    <source>
        <dbReference type="RuleBase" id="RU003844"/>
    </source>
</evidence>
<dbReference type="PANTHER" id="PTHR10972:SF200">
    <property type="entry name" value="OXYSTEROL-BINDING PROTEIN-RELATED PROTEIN 9"/>
    <property type="match status" value="1"/>
</dbReference>
<keyword evidence="10" id="KW-1185">Reference proteome</keyword>
<dbReference type="OrthoDB" id="14833at2759"/>
<dbReference type="Pfam" id="PF00169">
    <property type="entry name" value="PH"/>
    <property type="match status" value="1"/>
</dbReference>
<dbReference type="PROSITE" id="PS00018">
    <property type="entry name" value="EF_HAND_1"/>
    <property type="match status" value="1"/>
</dbReference>
<dbReference type="InterPro" id="IPR037239">
    <property type="entry name" value="OSBP_sf"/>
</dbReference>
<dbReference type="PANTHER" id="PTHR10972">
    <property type="entry name" value="OXYSTEROL-BINDING PROTEIN-RELATED"/>
    <property type="match status" value="1"/>
</dbReference>
<sequence length="716" mass="82572">MVLMQGSLLKWTNLVKGYQPRWFVLEEHNGLLSYYTSREKMLRCDRRGCIRLQDAILGIEDQDDTIFTITSGNQMFHCKAQSSQIRDEWVNCLADLISLYQKRRFNSNKSNHLLSVNRSIFYCDSSKLTIEDFQKRLIETDSYLQILIKQIQKLDNRIESLEQQQQEKTVVKQESSSKLSDSEEISLEKLKKLQYQISHKRSLQARKTDSINQLINDEPGSLECGANSLNPITDSDNHLDDECESNHDFQLFPTSSTSSRASIENSITNVCDLMENFQPVPEVSYASSDEEEFFFDANEDQNLNHNDFEEIANNQNKLAMNFQSSKMKPIENIDFDQIYDFDEDSTDEFCTVASHGSVISHLITQVKIGMDLTKVTLPTFILERRSLLEMYADFFAHADIFVSIPDFKTPRERMIQVTRWYLSAFHAGRKGSIAKKPYNPVLGEIFRCYWNLSDKNSDLSVDGPVPWARKTDLVFVAEQVSHHPPISAFYAENVSKKIMCCAQIYTKSKFLGLSIGVNNIGTGMIHLLDHGETYTCTFPSAYGRSILTEPWFELGGCVEICCEKTGYSSKIEFLTKPFYGGKRNRVSAEILDPSKKVIGNISGEWNGRMEAKWSNGSSKSELFVDTKTLPIIKKQVKSINEQEEFESRNLWKYVTLALKRQDVLEASKAKYSVEQRQRDLVKERQSQGIKWKNRMFTESNEKWIYNHTLEKRSVKY</sequence>
<evidence type="ECO:0000256" key="1">
    <source>
        <dbReference type="ARBA" id="ARBA00022448"/>
    </source>
</evidence>
<dbReference type="Gene3D" id="2.30.29.30">
    <property type="entry name" value="Pleckstrin-homology domain (PH domain)/Phosphotyrosine-binding domain (PTB)"/>
    <property type="match status" value="1"/>
</dbReference>
<evidence type="ECO:0000313" key="9">
    <source>
        <dbReference type="EnsemblMetazoa" id="KAF7491335.1"/>
    </source>
</evidence>
<dbReference type="GO" id="GO:0032934">
    <property type="term" value="F:sterol binding"/>
    <property type="evidence" value="ECO:0007669"/>
    <property type="project" value="TreeGrafter"/>
</dbReference>
<evidence type="ECO:0000313" key="8">
    <source>
        <dbReference type="EMBL" id="KAF7491335.1"/>
    </source>
</evidence>
<evidence type="ECO:0000313" key="10">
    <source>
        <dbReference type="Proteomes" id="UP000070412"/>
    </source>
</evidence>
<dbReference type="AlphaFoldDB" id="A0A834R6B5"/>
<feature type="domain" description="PH" evidence="7">
    <location>
        <begin position="1"/>
        <end position="98"/>
    </location>
</feature>
<dbReference type="EMBL" id="WVUK01000060">
    <property type="protein sequence ID" value="KAF7491335.1"/>
    <property type="molecule type" value="Genomic_DNA"/>
</dbReference>
<keyword evidence="6" id="KW-0175">Coiled coil</keyword>
<dbReference type="PROSITE" id="PS01013">
    <property type="entry name" value="OSBP"/>
    <property type="match status" value="1"/>
</dbReference>
<dbReference type="InterPro" id="IPR018247">
    <property type="entry name" value="EF_Hand_1_Ca_BS"/>
</dbReference>
<evidence type="ECO:0000256" key="6">
    <source>
        <dbReference type="SAM" id="Coils"/>
    </source>
</evidence>
<keyword evidence="2 5" id="KW-0445">Lipid transport</keyword>
<dbReference type="Gene3D" id="1.10.287.2720">
    <property type="match status" value="1"/>
</dbReference>
<name>A0A834R6B5_SARSC</name>